<keyword evidence="2" id="KW-0808">Transferase</keyword>
<dbReference type="RefSeq" id="WP_380747517.1">
    <property type="nucleotide sequence ID" value="NZ_JBHULT010000005.1"/>
</dbReference>
<protein>
    <submittedName>
        <fullName evidence="2">GNAT family N-acetyltransferase</fullName>
        <ecNumber evidence="2">2.3.-.-</ecNumber>
    </submittedName>
</protein>
<proteinExistence type="predicted"/>
<reference evidence="3" key="1">
    <citation type="journal article" date="2019" name="Int. J. Syst. Evol. Microbiol.">
        <title>The Global Catalogue of Microorganisms (GCM) 10K type strain sequencing project: providing services to taxonomists for standard genome sequencing and annotation.</title>
        <authorList>
            <consortium name="The Broad Institute Genomics Platform"/>
            <consortium name="The Broad Institute Genome Sequencing Center for Infectious Disease"/>
            <person name="Wu L."/>
            <person name="Ma J."/>
        </authorList>
    </citation>
    <scope>NUCLEOTIDE SEQUENCE [LARGE SCALE GENOMIC DNA]</scope>
    <source>
        <strain evidence="3">KCTC 42585</strain>
    </source>
</reference>
<dbReference type="InterPro" id="IPR051531">
    <property type="entry name" value="N-acetyltransferase"/>
</dbReference>
<dbReference type="EMBL" id="JBHULT010000005">
    <property type="protein sequence ID" value="MFD2516431.1"/>
    <property type="molecule type" value="Genomic_DNA"/>
</dbReference>
<dbReference type="Gene3D" id="3.40.630.30">
    <property type="match status" value="1"/>
</dbReference>
<evidence type="ECO:0000313" key="3">
    <source>
        <dbReference type="Proteomes" id="UP001597468"/>
    </source>
</evidence>
<dbReference type="InterPro" id="IPR016181">
    <property type="entry name" value="Acyl_CoA_acyltransferase"/>
</dbReference>
<keyword evidence="2" id="KW-0012">Acyltransferase</keyword>
<feature type="domain" description="N-acetyltransferase" evidence="1">
    <location>
        <begin position="8"/>
        <end position="172"/>
    </location>
</feature>
<dbReference type="InterPro" id="IPR000182">
    <property type="entry name" value="GNAT_dom"/>
</dbReference>
<name>A0ABW5IRX9_9FLAO</name>
<evidence type="ECO:0000259" key="1">
    <source>
        <dbReference type="PROSITE" id="PS51186"/>
    </source>
</evidence>
<evidence type="ECO:0000313" key="2">
    <source>
        <dbReference type="EMBL" id="MFD2516431.1"/>
    </source>
</evidence>
<accession>A0ABW5IRX9</accession>
<comment type="caution">
    <text evidence="2">The sequence shown here is derived from an EMBL/GenBank/DDBJ whole genome shotgun (WGS) entry which is preliminary data.</text>
</comment>
<gene>
    <name evidence="2" type="ORF">ACFSTG_00845</name>
</gene>
<dbReference type="EC" id="2.3.-.-" evidence="2"/>
<dbReference type="PANTHER" id="PTHR43792">
    <property type="entry name" value="GNAT FAMILY, PUTATIVE (AFU_ORTHOLOGUE AFUA_3G00765)-RELATED-RELATED"/>
    <property type="match status" value="1"/>
</dbReference>
<dbReference type="Pfam" id="PF13302">
    <property type="entry name" value="Acetyltransf_3"/>
    <property type="match status" value="1"/>
</dbReference>
<sequence length="180" mass="20625">MKILTARLRIRPLVVEDLQDFHVYRSDPAMAKYQGYKPMSEEQAEAFIRENSVKGFGNPGEWVQYGIENLENGNLIGDCAIKLDGESAEIGISISPLHQKNRYAKEVLSGILDLLFREHHIDRVVERVDAENTASLNLLKSVGFREDGYFPDVLYKGVLCDEFQFIMSKIEWEGRERSIE</sequence>
<dbReference type="GO" id="GO:0016746">
    <property type="term" value="F:acyltransferase activity"/>
    <property type="evidence" value="ECO:0007669"/>
    <property type="project" value="UniProtKB-KW"/>
</dbReference>
<dbReference type="Proteomes" id="UP001597468">
    <property type="component" value="Unassembled WGS sequence"/>
</dbReference>
<dbReference type="PROSITE" id="PS51186">
    <property type="entry name" value="GNAT"/>
    <property type="match status" value="1"/>
</dbReference>
<dbReference type="SUPFAM" id="SSF55729">
    <property type="entry name" value="Acyl-CoA N-acyltransferases (Nat)"/>
    <property type="match status" value="1"/>
</dbReference>
<dbReference type="PANTHER" id="PTHR43792:SF1">
    <property type="entry name" value="N-ACETYLTRANSFERASE DOMAIN-CONTAINING PROTEIN"/>
    <property type="match status" value="1"/>
</dbReference>
<organism evidence="2 3">
    <name type="scientific">Salinimicrobium flavum</name>
    <dbReference type="NCBI Taxonomy" id="1737065"/>
    <lineage>
        <taxon>Bacteria</taxon>
        <taxon>Pseudomonadati</taxon>
        <taxon>Bacteroidota</taxon>
        <taxon>Flavobacteriia</taxon>
        <taxon>Flavobacteriales</taxon>
        <taxon>Flavobacteriaceae</taxon>
        <taxon>Salinimicrobium</taxon>
    </lineage>
</organism>
<keyword evidence="3" id="KW-1185">Reference proteome</keyword>